<keyword evidence="2" id="KW-0812">Transmembrane</keyword>
<reference evidence="3" key="1">
    <citation type="submission" date="2023-06" db="EMBL/GenBank/DDBJ databases">
        <authorList>
            <consortium name="Lawrence Berkeley National Laboratory"/>
            <person name="Ahrendt S."/>
            <person name="Sahu N."/>
            <person name="Indic B."/>
            <person name="Wong-Bajracharya J."/>
            <person name="Merenyi Z."/>
            <person name="Ke H.-M."/>
            <person name="Monk M."/>
            <person name="Kocsube S."/>
            <person name="Drula E."/>
            <person name="Lipzen A."/>
            <person name="Balint B."/>
            <person name="Henrissat B."/>
            <person name="Andreopoulos B."/>
            <person name="Martin F.M."/>
            <person name="Harder C.B."/>
            <person name="Rigling D."/>
            <person name="Ford K.L."/>
            <person name="Foster G.D."/>
            <person name="Pangilinan J."/>
            <person name="Papanicolaou A."/>
            <person name="Barry K."/>
            <person name="LaButti K."/>
            <person name="Viragh M."/>
            <person name="Koriabine M."/>
            <person name="Yan M."/>
            <person name="Riley R."/>
            <person name="Champramary S."/>
            <person name="Plett K.L."/>
            <person name="Tsai I.J."/>
            <person name="Slot J."/>
            <person name="Sipos G."/>
            <person name="Plett J."/>
            <person name="Nagy L.G."/>
            <person name="Grigoriev I.V."/>
        </authorList>
    </citation>
    <scope>NUCLEOTIDE SEQUENCE</scope>
    <source>
        <strain evidence="3">HWK02</strain>
    </source>
</reference>
<gene>
    <name evidence="3" type="ORF">EDD18DRAFT_811317</name>
</gene>
<feature type="compositionally biased region" description="Basic and acidic residues" evidence="1">
    <location>
        <begin position="73"/>
        <end position="85"/>
    </location>
</feature>
<keyword evidence="2" id="KW-0472">Membrane</keyword>
<evidence type="ECO:0000256" key="1">
    <source>
        <dbReference type="SAM" id="MobiDB-lite"/>
    </source>
</evidence>
<evidence type="ECO:0000313" key="4">
    <source>
        <dbReference type="Proteomes" id="UP001175228"/>
    </source>
</evidence>
<sequence>MSQSRSRLAVDYYGRPALKYKRALDVPLSSRSTHHLSLQSQLPSINMRFSLGALIPLAVLVAPVLSGTIGARDPEHKSHHKDEHKVKHVKGHHHKERDVDIDFGGNWKPTWTWPGSGKQCPSDVHKGCPCLKDSECGFKCPQQWPVTNCTWETVFENKSGWKDWKSGKYTPITVGYVNKDTFEPDCKNLCEAHEKCHSCQVFSREKEDQSICALYGKTIDLATWKVDFEEDHKDHKNHYTSAWNAQY</sequence>
<feature type="transmembrane region" description="Helical" evidence="2">
    <location>
        <begin position="49"/>
        <end position="71"/>
    </location>
</feature>
<comment type="caution">
    <text evidence="3">The sequence shown here is derived from an EMBL/GenBank/DDBJ whole genome shotgun (WGS) entry which is preliminary data.</text>
</comment>
<name>A0AA39UW29_9AGAR</name>
<proteinExistence type="predicted"/>
<dbReference type="Proteomes" id="UP001175228">
    <property type="component" value="Unassembled WGS sequence"/>
</dbReference>
<organism evidence="3 4">
    <name type="scientific">Armillaria luteobubalina</name>
    <dbReference type="NCBI Taxonomy" id="153913"/>
    <lineage>
        <taxon>Eukaryota</taxon>
        <taxon>Fungi</taxon>
        <taxon>Dikarya</taxon>
        <taxon>Basidiomycota</taxon>
        <taxon>Agaricomycotina</taxon>
        <taxon>Agaricomycetes</taxon>
        <taxon>Agaricomycetidae</taxon>
        <taxon>Agaricales</taxon>
        <taxon>Marasmiineae</taxon>
        <taxon>Physalacriaceae</taxon>
        <taxon>Armillaria</taxon>
    </lineage>
</organism>
<dbReference type="AlphaFoldDB" id="A0AA39UW29"/>
<dbReference type="EMBL" id="JAUEPU010000008">
    <property type="protein sequence ID" value="KAK0500024.1"/>
    <property type="molecule type" value="Genomic_DNA"/>
</dbReference>
<evidence type="ECO:0000313" key="3">
    <source>
        <dbReference type="EMBL" id="KAK0500024.1"/>
    </source>
</evidence>
<keyword evidence="4" id="KW-1185">Reference proteome</keyword>
<protein>
    <submittedName>
        <fullName evidence="3">Uncharacterized protein</fullName>
    </submittedName>
</protein>
<accession>A0AA39UW29</accession>
<keyword evidence="2" id="KW-1133">Transmembrane helix</keyword>
<evidence type="ECO:0000256" key="2">
    <source>
        <dbReference type="SAM" id="Phobius"/>
    </source>
</evidence>
<feature type="region of interest" description="Disordered" evidence="1">
    <location>
        <begin position="73"/>
        <end position="92"/>
    </location>
</feature>